<sequence>MHRVIAAVLAVTACASTAQAQTSGSPPDGPVLTLTQALELAHANAPSLDAANAGVRAADAGQRVAGLRPNPTVSADIENVGGSRAYNIIEAPKQTVGIGLPLELGGKRPARIAVAVSQRGRAGIDQAIAEADLRESVTDAYVETVSAERRLGAARQQARIAGETAHAAQVRVEAGKASPLEQQRADVLRIAAEADVQKSQRLATLARANLERRLGQPVSGRLDQDWFDRIDAYGPPQPRDGMTSLSVAAATADRRTAEAQLRLARSQRIPDVTVSTGVRRLPATNSVAAVFGVSVPLPLFNGGSAAIAQRTAERDKVDAERRSAMLDAEQQVAQAQADLANAQAAASNAIGPALVAAQEATRIARIGYREGKFGQLDLLDAERTLAQTRTAAIDALTVYHLARTRLERLAATAPSPKDDDR</sequence>
<dbReference type="InterPro" id="IPR003423">
    <property type="entry name" value="OMP_efflux"/>
</dbReference>
<dbReference type="PANTHER" id="PTHR30203">
    <property type="entry name" value="OUTER MEMBRANE CATION EFFLUX PROTEIN"/>
    <property type="match status" value="1"/>
</dbReference>
<feature type="chain" id="PRO_5008556344" evidence="2">
    <location>
        <begin position="21"/>
        <end position="421"/>
    </location>
</feature>
<dbReference type="GO" id="GO:0015562">
    <property type="term" value="F:efflux transmembrane transporter activity"/>
    <property type="evidence" value="ECO:0007669"/>
    <property type="project" value="InterPro"/>
</dbReference>
<dbReference type="OrthoDB" id="9791261at2"/>
<reference evidence="3 4" key="1">
    <citation type="submission" date="2016-01" db="EMBL/GenBank/DDBJ databases">
        <title>Complete genome and mega plasmid sequence of Sphingomonas panacis DCY99 elicits systemic resistance in rice to Xanthomonas oryzae.</title>
        <authorList>
            <person name="Kim Y.J."/>
            <person name="Yang D.C."/>
            <person name="Sing P."/>
        </authorList>
    </citation>
    <scope>NUCLEOTIDE SEQUENCE [LARGE SCALE GENOMIC DNA]</scope>
    <source>
        <strain evidence="3 4">DCY99</strain>
    </source>
</reference>
<feature type="signal peptide" evidence="2">
    <location>
        <begin position="1"/>
        <end position="20"/>
    </location>
</feature>
<dbReference type="KEGG" id="span:AWL63_15580"/>
<dbReference type="EMBL" id="CP014168">
    <property type="protein sequence ID" value="AOH85167.1"/>
    <property type="molecule type" value="Genomic_DNA"/>
</dbReference>
<comment type="similarity">
    <text evidence="1">Belongs to the outer membrane factor (OMF) (TC 1.B.17) family.</text>
</comment>
<dbReference type="SUPFAM" id="SSF56954">
    <property type="entry name" value="Outer membrane efflux proteins (OEP)"/>
    <property type="match status" value="1"/>
</dbReference>
<evidence type="ECO:0000256" key="1">
    <source>
        <dbReference type="ARBA" id="ARBA00007613"/>
    </source>
</evidence>
<keyword evidence="4" id="KW-1185">Reference proteome</keyword>
<dbReference type="Pfam" id="PF02321">
    <property type="entry name" value="OEP"/>
    <property type="match status" value="2"/>
</dbReference>
<evidence type="ECO:0000256" key="2">
    <source>
        <dbReference type="SAM" id="SignalP"/>
    </source>
</evidence>
<dbReference type="AlphaFoldDB" id="A0A1B3ZCL8"/>
<evidence type="ECO:0000313" key="3">
    <source>
        <dbReference type="EMBL" id="AOH85167.1"/>
    </source>
</evidence>
<dbReference type="STRING" id="1560345.AWL63_15580"/>
<organism evidence="3 4">
    <name type="scientific">Sphingomonas panacis</name>
    <dbReference type="NCBI Taxonomy" id="1560345"/>
    <lineage>
        <taxon>Bacteria</taxon>
        <taxon>Pseudomonadati</taxon>
        <taxon>Pseudomonadota</taxon>
        <taxon>Alphaproteobacteria</taxon>
        <taxon>Sphingomonadales</taxon>
        <taxon>Sphingomonadaceae</taxon>
        <taxon>Sphingomonas</taxon>
    </lineage>
</organism>
<gene>
    <name evidence="3" type="ORF">AWL63_15580</name>
</gene>
<dbReference type="Proteomes" id="UP000094256">
    <property type="component" value="Chromosome"/>
</dbReference>
<evidence type="ECO:0000313" key="4">
    <source>
        <dbReference type="Proteomes" id="UP000094256"/>
    </source>
</evidence>
<dbReference type="RefSeq" id="WP_069205709.1">
    <property type="nucleotide sequence ID" value="NZ_CP014168.1"/>
</dbReference>
<dbReference type="InterPro" id="IPR010131">
    <property type="entry name" value="MdtP/NodT-like"/>
</dbReference>
<dbReference type="Gene3D" id="1.20.1600.10">
    <property type="entry name" value="Outer membrane efflux proteins (OEP)"/>
    <property type="match status" value="1"/>
</dbReference>
<keyword evidence="2" id="KW-0732">Signal</keyword>
<name>A0A1B3ZCL8_9SPHN</name>
<proteinExistence type="inferred from homology"/>
<protein>
    <submittedName>
        <fullName evidence="3">Transporter</fullName>
    </submittedName>
</protein>
<accession>A0A1B3ZCL8</accession>
<dbReference type="PANTHER" id="PTHR30203:SF24">
    <property type="entry name" value="BLR4935 PROTEIN"/>
    <property type="match status" value="1"/>
</dbReference>